<dbReference type="InterPro" id="IPR012171">
    <property type="entry name" value="Fatty_acid_desaturase"/>
</dbReference>
<dbReference type="Gene3D" id="3.10.120.10">
    <property type="entry name" value="Cytochrome b5-like heme/steroid binding domain"/>
    <property type="match status" value="1"/>
</dbReference>
<dbReference type="Proteomes" id="UP000386466">
    <property type="component" value="Unassembled WGS sequence"/>
</dbReference>
<dbReference type="SMART" id="SM01117">
    <property type="entry name" value="Cyt-b5"/>
    <property type="match status" value="1"/>
</dbReference>
<gene>
    <name evidence="3" type="ORF">LYPA_23C018945</name>
</gene>
<proteinExistence type="predicted"/>
<protein>
    <submittedName>
        <fullName evidence="3">Fatty acid desaturase 2-like</fullName>
    </submittedName>
</protein>
<dbReference type="GO" id="GO:0006629">
    <property type="term" value="P:lipid metabolic process"/>
    <property type="evidence" value="ECO:0007669"/>
    <property type="project" value="TreeGrafter"/>
</dbReference>
<accession>A0A485PAU6</accession>
<dbReference type="EMBL" id="CAAGRJ010030077">
    <property type="protein sequence ID" value="VFV41333.1"/>
    <property type="molecule type" value="Genomic_DNA"/>
</dbReference>
<dbReference type="Pfam" id="PF00173">
    <property type="entry name" value="Cyt-b5"/>
    <property type="match status" value="1"/>
</dbReference>
<feature type="non-terminal residue" evidence="3">
    <location>
        <position position="109"/>
    </location>
</feature>
<evidence type="ECO:0000313" key="4">
    <source>
        <dbReference type="Proteomes" id="UP000386466"/>
    </source>
</evidence>
<keyword evidence="4" id="KW-1185">Reference proteome</keyword>
<feature type="compositionally biased region" description="Basic and acidic residues" evidence="1">
    <location>
        <begin position="1"/>
        <end position="11"/>
    </location>
</feature>
<dbReference type="PANTHER" id="PTHR19353">
    <property type="entry name" value="FATTY ACID DESATURASE 2"/>
    <property type="match status" value="1"/>
</dbReference>
<dbReference type="SUPFAM" id="SSF55856">
    <property type="entry name" value="Cytochrome b5-like heme/steroid binding domain"/>
    <property type="match status" value="1"/>
</dbReference>
<feature type="domain" description="Cytochrome b5 heme-binding" evidence="2">
    <location>
        <begin position="58"/>
        <end position="109"/>
    </location>
</feature>
<name>A0A485PAU6_LYNPA</name>
<dbReference type="PANTHER" id="PTHR19353:SF22">
    <property type="entry name" value="FATTY ACID DESATURASE 2-LIKE PROTEIN FADS2B-RELATED"/>
    <property type="match status" value="1"/>
</dbReference>
<dbReference type="InterPro" id="IPR001199">
    <property type="entry name" value="Cyt_B5-like_heme/steroid-bd"/>
</dbReference>
<evidence type="ECO:0000313" key="3">
    <source>
        <dbReference type="EMBL" id="VFV41333.1"/>
    </source>
</evidence>
<dbReference type="GO" id="GO:0016020">
    <property type="term" value="C:membrane"/>
    <property type="evidence" value="ECO:0007669"/>
    <property type="project" value="TreeGrafter"/>
</dbReference>
<sequence>MTTKLEDKHAGNGDLVGEGQPYLGEKYQANGKPVANGRGEISVKQEANGKCGVPRKSLNMYSWQEIQKHNQKADQWLVINRKVYDVTGWANKHPGGSRILNHYAGEDAT</sequence>
<evidence type="ECO:0000259" key="2">
    <source>
        <dbReference type="PROSITE" id="PS50255"/>
    </source>
</evidence>
<dbReference type="AlphaFoldDB" id="A0A485PAU6"/>
<dbReference type="GO" id="GO:0016717">
    <property type="term" value="F:oxidoreductase activity, acting on paired donors, with oxidation of a pair of donors resulting in the reduction of molecular oxygen to two molecules of water"/>
    <property type="evidence" value="ECO:0007669"/>
    <property type="project" value="TreeGrafter"/>
</dbReference>
<evidence type="ECO:0000256" key="1">
    <source>
        <dbReference type="SAM" id="MobiDB-lite"/>
    </source>
</evidence>
<organism evidence="3 4">
    <name type="scientific">Lynx pardinus</name>
    <name type="common">Iberian lynx</name>
    <name type="synonym">Felis pardina</name>
    <dbReference type="NCBI Taxonomy" id="191816"/>
    <lineage>
        <taxon>Eukaryota</taxon>
        <taxon>Metazoa</taxon>
        <taxon>Chordata</taxon>
        <taxon>Craniata</taxon>
        <taxon>Vertebrata</taxon>
        <taxon>Euteleostomi</taxon>
        <taxon>Mammalia</taxon>
        <taxon>Eutheria</taxon>
        <taxon>Laurasiatheria</taxon>
        <taxon>Carnivora</taxon>
        <taxon>Feliformia</taxon>
        <taxon>Felidae</taxon>
        <taxon>Felinae</taxon>
        <taxon>Lynx</taxon>
    </lineage>
</organism>
<feature type="region of interest" description="Disordered" evidence="1">
    <location>
        <begin position="1"/>
        <end position="39"/>
    </location>
</feature>
<dbReference type="PROSITE" id="PS50255">
    <property type="entry name" value="CYTOCHROME_B5_2"/>
    <property type="match status" value="1"/>
</dbReference>
<reference evidence="3 4" key="1">
    <citation type="submission" date="2019-01" db="EMBL/GenBank/DDBJ databases">
        <authorList>
            <person name="Alioto T."/>
            <person name="Alioto T."/>
        </authorList>
    </citation>
    <scope>NUCLEOTIDE SEQUENCE [LARGE SCALE GENOMIC DNA]</scope>
</reference>
<dbReference type="InterPro" id="IPR036400">
    <property type="entry name" value="Cyt_B5-like_heme/steroid_sf"/>
</dbReference>